<dbReference type="Proteomes" id="UP000632454">
    <property type="component" value="Unassembled WGS sequence"/>
</dbReference>
<dbReference type="CDD" id="cd01948">
    <property type="entry name" value="EAL"/>
    <property type="match status" value="1"/>
</dbReference>
<dbReference type="InterPro" id="IPR035919">
    <property type="entry name" value="EAL_sf"/>
</dbReference>
<dbReference type="InterPro" id="IPR043128">
    <property type="entry name" value="Rev_trsase/Diguanyl_cyclase"/>
</dbReference>
<dbReference type="PANTHER" id="PTHR33121">
    <property type="entry name" value="CYCLIC DI-GMP PHOSPHODIESTERASE PDEF"/>
    <property type="match status" value="1"/>
</dbReference>
<organism evidence="2 3">
    <name type="scientific">Williamsia phyllosphaerae</name>
    <dbReference type="NCBI Taxonomy" id="885042"/>
    <lineage>
        <taxon>Bacteria</taxon>
        <taxon>Bacillati</taxon>
        <taxon>Actinomycetota</taxon>
        <taxon>Actinomycetes</taxon>
        <taxon>Mycobacteriales</taxon>
        <taxon>Nocardiaceae</taxon>
        <taxon>Williamsia</taxon>
    </lineage>
</organism>
<sequence length="418" mass="44614">MTEQHESPGRLLTALSDDELRTIAAGIPADNLAFLAVKLDGSDRIAAAFGRAIAMKVRRAALVAVAELLGSRGRVFIGGAANGGVAFDAGQGDSTALIRDTAARLSSTLTVGGVDYFIQNNIGVAFFEDSSSSDPADILQAAIGAIHASVTTGVHIAYAADVSTADLRAEVTLAAELASSVGEAFTLHYQPIVKLDTFEVVGYESLLRWTVDGRLRLPGEFLEAAEETSLIVPIGRWGVVEAIRQLGSWRELPSATDEFFVSVNFSSQQLYDRDLTALVRTSLATHGVPAGSLWVEVTERDLISADSPAAQTIRELHDLGCVICVDDLGTGYAALRYMMDQPITVAKIDRSLVDGMEHTGTKRRIVEAVCHLSETLDISTVAEGVECDDQVELLREVGFTHGQGFLFGKPLPPGEITR</sequence>
<evidence type="ECO:0000313" key="3">
    <source>
        <dbReference type="Proteomes" id="UP000632454"/>
    </source>
</evidence>
<feature type="domain" description="EAL" evidence="1">
    <location>
        <begin position="166"/>
        <end position="418"/>
    </location>
</feature>
<evidence type="ECO:0000259" key="1">
    <source>
        <dbReference type="PROSITE" id="PS50883"/>
    </source>
</evidence>
<gene>
    <name evidence="2" type="ORF">GCM10007298_05830</name>
</gene>
<dbReference type="Gene3D" id="3.20.20.450">
    <property type="entry name" value="EAL domain"/>
    <property type="match status" value="1"/>
</dbReference>
<dbReference type="PROSITE" id="PS50883">
    <property type="entry name" value="EAL"/>
    <property type="match status" value="1"/>
</dbReference>
<protein>
    <recommendedName>
        <fullName evidence="1">EAL domain-containing protein</fullName>
    </recommendedName>
</protein>
<dbReference type="InterPro" id="IPR001633">
    <property type="entry name" value="EAL_dom"/>
</dbReference>
<name>A0ABQ1UAK5_9NOCA</name>
<dbReference type="Gene3D" id="3.30.70.270">
    <property type="match status" value="1"/>
</dbReference>
<evidence type="ECO:0000313" key="2">
    <source>
        <dbReference type="EMBL" id="GGF12748.1"/>
    </source>
</evidence>
<dbReference type="PANTHER" id="PTHR33121:SF79">
    <property type="entry name" value="CYCLIC DI-GMP PHOSPHODIESTERASE PDED-RELATED"/>
    <property type="match status" value="1"/>
</dbReference>
<keyword evidence="3" id="KW-1185">Reference proteome</keyword>
<reference evidence="3" key="1">
    <citation type="journal article" date="2019" name="Int. J. Syst. Evol. Microbiol.">
        <title>The Global Catalogue of Microorganisms (GCM) 10K type strain sequencing project: providing services to taxonomists for standard genome sequencing and annotation.</title>
        <authorList>
            <consortium name="The Broad Institute Genomics Platform"/>
            <consortium name="The Broad Institute Genome Sequencing Center for Infectious Disease"/>
            <person name="Wu L."/>
            <person name="Ma J."/>
        </authorList>
    </citation>
    <scope>NUCLEOTIDE SEQUENCE [LARGE SCALE GENOMIC DNA]</scope>
    <source>
        <strain evidence="3">CCM 7855</strain>
    </source>
</reference>
<accession>A0ABQ1UAK5</accession>
<dbReference type="SMART" id="SM00052">
    <property type="entry name" value="EAL"/>
    <property type="match status" value="1"/>
</dbReference>
<dbReference type="Pfam" id="PF00563">
    <property type="entry name" value="EAL"/>
    <property type="match status" value="1"/>
</dbReference>
<comment type="caution">
    <text evidence="2">The sequence shown here is derived from an EMBL/GenBank/DDBJ whole genome shotgun (WGS) entry which is preliminary data.</text>
</comment>
<dbReference type="EMBL" id="BMCS01000001">
    <property type="protein sequence ID" value="GGF12748.1"/>
    <property type="molecule type" value="Genomic_DNA"/>
</dbReference>
<dbReference type="InterPro" id="IPR050706">
    <property type="entry name" value="Cyclic-di-GMP_PDE-like"/>
</dbReference>
<proteinExistence type="predicted"/>
<dbReference type="SUPFAM" id="SSF141868">
    <property type="entry name" value="EAL domain-like"/>
    <property type="match status" value="1"/>
</dbReference>
<dbReference type="RefSeq" id="WP_188486760.1">
    <property type="nucleotide sequence ID" value="NZ_BMCS01000001.1"/>
</dbReference>